<dbReference type="EMBL" id="JAQQXR010000006">
    <property type="protein sequence ID" value="MDC8759047.1"/>
    <property type="molecule type" value="Genomic_DNA"/>
</dbReference>
<protein>
    <recommendedName>
        <fullName evidence="3">DNA-directed RNA polymerase</fullName>
    </recommendedName>
</protein>
<name>A0ABT5K236_9BURK</name>
<evidence type="ECO:0000313" key="2">
    <source>
        <dbReference type="Proteomes" id="UP001221208"/>
    </source>
</evidence>
<reference evidence="1 2" key="1">
    <citation type="submission" date="2022-10" db="EMBL/GenBank/DDBJ databases">
        <title>Janthinobacterium sp. hw3 Genome sequencing.</title>
        <authorList>
            <person name="Park S."/>
        </authorList>
    </citation>
    <scope>NUCLEOTIDE SEQUENCE [LARGE SCALE GENOMIC DNA]</scope>
    <source>
        <strain evidence="2">hw3</strain>
    </source>
</reference>
<evidence type="ECO:0008006" key="3">
    <source>
        <dbReference type="Google" id="ProtNLM"/>
    </source>
</evidence>
<keyword evidence="2" id="KW-1185">Reference proteome</keyword>
<organism evidence="1 2">
    <name type="scientific">Janthinobacterium fluminis</name>
    <dbReference type="NCBI Taxonomy" id="2987524"/>
    <lineage>
        <taxon>Bacteria</taxon>
        <taxon>Pseudomonadati</taxon>
        <taxon>Pseudomonadota</taxon>
        <taxon>Betaproteobacteria</taxon>
        <taxon>Burkholderiales</taxon>
        <taxon>Oxalobacteraceae</taxon>
        <taxon>Janthinobacterium</taxon>
    </lineage>
</organism>
<evidence type="ECO:0000313" key="1">
    <source>
        <dbReference type="EMBL" id="MDC8759047.1"/>
    </source>
</evidence>
<accession>A0ABT5K236</accession>
<dbReference type="RefSeq" id="WP_273672011.1">
    <property type="nucleotide sequence ID" value="NZ_JAQQXR010000006.1"/>
</dbReference>
<proteinExistence type="predicted"/>
<gene>
    <name evidence="1" type="ORF">OIK44_15815</name>
</gene>
<dbReference type="Proteomes" id="UP001221208">
    <property type="component" value="Unassembled WGS sequence"/>
</dbReference>
<sequence length="74" mass="8323">MNTEKLNEYVFSQMVLKRAKEIARDANGNSVLPTEQHIQNAYEELASEKAQVLKVIQSRPGRVSALTADFSDEN</sequence>
<comment type="caution">
    <text evidence="1">The sequence shown here is derived from an EMBL/GenBank/DDBJ whole genome shotgun (WGS) entry which is preliminary data.</text>
</comment>